<proteinExistence type="predicted"/>
<evidence type="ECO:0000256" key="1">
    <source>
        <dbReference type="SAM" id="MobiDB-lite"/>
    </source>
</evidence>
<reference evidence="2" key="1">
    <citation type="submission" date="2015-04" db="UniProtKB">
        <authorList>
            <consortium name="EnsemblPlants"/>
        </authorList>
    </citation>
    <scope>IDENTIFICATION</scope>
    <source>
        <strain evidence="2">SL10</strain>
    </source>
</reference>
<sequence>MPRREASTSAASGGGSTGEIEEDELKHDGERSGLRRAEKAGETMAVADDDDDDDSGPRAQLLPRTPAGSQLLPRRSVLPHRRRPAPLPSPTPSSSSPALTS</sequence>
<name>A0A0E0IX54_ORYNI</name>
<dbReference type="EnsemblPlants" id="ONIVA11G00460.1">
    <property type="protein sequence ID" value="ONIVA11G00460.1"/>
    <property type="gene ID" value="ONIVA11G00460"/>
</dbReference>
<protein>
    <submittedName>
        <fullName evidence="2">Uncharacterized protein</fullName>
    </submittedName>
</protein>
<dbReference type="AlphaFoldDB" id="A0A0E0IX54"/>
<dbReference type="HOGENOM" id="CLU_2296225_0_0_1"/>
<reference evidence="2" key="2">
    <citation type="submission" date="2018-04" db="EMBL/GenBank/DDBJ databases">
        <title>OnivRS2 (Oryza nivara Reference Sequence Version 2).</title>
        <authorList>
            <person name="Zhang J."/>
            <person name="Kudrna D."/>
            <person name="Lee S."/>
            <person name="Talag J."/>
            <person name="Rajasekar S."/>
            <person name="Welchert J."/>
            <person name="Hsing Y.-I."/>
            <person name="Wing R.A."/>
        </authorList>
    </citation>
    <scope>NUCLEOTIDE SEQUENCE [LARGE SCALE GENOMIC DNA]</scope>
    <source>
        <strain evidence="2">SL10</strain>
    </source>
</reference>
<accession>A0A0E0IX54</accession>
<dbReference type="Proteomes" id="UP000006591">
    <property type="component" value="Chromosome 11"/>
</dbReference>
<evidence type="ECO:0000313" key="3">
    <source>
        <dbReference type="Proteomes" id="UP000006591"/>
    </source>
</evidence>
<keyword evidence="3" id="KW-1185">Reference proteome</keyword>
<dbReference type="Gramene" id="ONIVA11G00460.1">
    <property type="protein sequence ID" value="ONIVA11G00460.1"/>
    <property type="gene ID" value="ONIVA11G00460"/>
</dbReference>
<feature type="compositionally biased region" description="Low complexity" evidence="1">
    <location>
        <begin position="92"/>
        <end position="101"/>
    </location>
</feature>
<feature type="region of interest" description="Disordered" evidence="1">
    <location>
        <begin position="1"/>
        <end position="101"/>
    </location>
</feature>
<evidence type="ECO:0000313" key="2">
    <source>
        <dbReference type="EnsemblPlants" id="ONIVA11G00460.1"/>
    </source>
</evidence>
<organism evidence="2">
    <name type="scientific">Oryza nivara</name>
    <name type="common">Indian wild rice</name>
    <name type="synonym">Oryza sativa f. spontanea</name>
    <dbReference type="NCBI Taxonomy" id="4536"/>
    <lineage>
        <taxon>Eukaryota</taxon>
        <taxon>Viridiplantae</taxon>
        <taxon>Streptophyta</taxon>
        <taxon>Embryophyta</taxon>
        <taxon>Tracheophyta</taxon>
        <taxon>Spermatophyta</taxon>
        <taxon>Magnoliopsida</taxon>
        <taxon>Liliopsida</taxon>
        <taxon>Poales</taxon>
        <taxon>Poaceae</taxon>
        <taxon>BOP clade</taxon>
        <taxon>Oryzoideae</taxon>
        <taxon>Oryzeae</taxon>
        <taxon>Oryzinae</taxon>
        <taxon>Oryza</taxon>
    </lineage>
</organism>
<feature type="compositionally biased region" description="Basic and acidic residues" evidence="1">
    <location>
        <begin position="24"/>
        <end position="41"/>
    </location>
</feature>